<accession>A0A7Z9C897</accession>
<comment type="caution">
    <text evidence="1">The sequence shown here is derived from an EMBL/GenBank/DDBJ whole genome shotgun (WGS) entry which is preliminary data.</text>
</comment>
<dbReference type="RefSeq" id="WP_185933873.1">
    <property type="nucleotide sequence ID" value="NZ_UYIO01000001.1"/>
</dbReference>
<name>A0A7Z9C897_9ACTO</name>
<reference evidence="1 2" key="1">
    <citation type="submission" date="2018-11" db="EMBL/GenBank/DDBJ databases">
        <authorList>
            <consortium name="Pathogen Informatics"/>
        </authorList>
    </citation>
    <scope>NUCLEOTIDE SEQUENCE [LARGE SCALE GENOMIC DNA]</scope>
    <source>
        <strain evidence="1 2">NCTC10327</strain>
    </source>
</reference>
<organism evidence="1 2">
    <name type="scientific">Actinobaculum suis</name>
    <dbReference type="NCBI Taxonomy" id="1657"/>
    <lineage>
        <taxon>Bacteria</taxon>
        <taxon>Bacillati</taxon>
        <taxon>Actinomycetota</taxon>
        <taxon>Actinomycetes</taxon>
        <taxon>Actinomycetales</taxon>
        <taxon>Actinomycetaceae</taxon>
        <taxon>Actinobaculum</taxon>
    </lineage>
</organism>
<proteinExistence type="predicted"/>
<dbReference type="AlphaFoldDB" id="A0A7Z9C897"/>
<dbReference type="Proteomes" id="UP000269974">
    <property type="component" value="Unassembled WGS sequence"/>
</dbReference>
<protein>
    <submittedName>
        <fullName evidence="1">Uncharacterized protein</fullName>
    </submittedName>
</protein>
<sequence>MKTISQSPEVVALRNLVESFAEMLQDLTISPALPERLAVIRGALVGLTTKPRSVAAPYYSTDLGIRKFQDPEIFYTSHCEVSGFYEDPKPIIEACVRAFPLESLGLLIDGLLLMFGDYDTLSKAIRSRSVDILDRSSYETLIRCGTVLGACGDLGAEEFFTSAAAVASGTSEVYGARHRLSAFLIKRANSLEKGVEVLEQAKAQYVDTAIRSPNEDLDPVVCTDLALLYNLEALAFLDEDADTSRAWLSLKESRKKLTVAAKAAKGTLASRIQRYYSQVQINWAQLQYLDGNLRGMCETLRNNVVFAKRQGSDYLAEAVGALAYGEYLSCDYLRALIDSVQAFALSYRLGDVTAMVTLRKIIVGVFVALDRTDVAEEVASAIEKDPLGIAGPLPADFSLSEFVTSL</sequence>
<gene>
    <name evidence="1" type="ORF">NCTC10327_00789</name>
</gene>
<evidence type="ECO:0000313" key="1">
    <source>
        <dbReference type="EMBL" id="VDG76119.1"/>
    </source>
</evidence>
<dbReference type="EMBL" id="UYIO01000001">
    <property type="protein sequence ID" value="VDG76119.1"/>
    <property type="molecule type" value="Genomic_DNA"/>
</dbReference>
<evidence type="ECO:0000313" key="2">
    <source>
        <dbReference type="Proteomes" id="UP000269974"/>
    </source>
</evidence>